<comment type="caution">
    <text evidence="1">The sequence shown here is derived from an EMBL/GenBank/DDBJ whole genome shotgun (WGS) entry which is preliminary data.</text>
</comment>
<gene>
    <name evidence="1" type="ORF">COLO4_16949</name>
</gene>
<protein>
    <submittedName>
        <fullName evidence="1">Uncharacterized protein</fullName>
    </submittedName>
</protein>
<accession>A0A1R3JEV9</accession>
<dbReference type="EMBL" id="AWUE01016270">
    <property type="protein sequence ID" value="OMO93368.1"/>
    <property type="molecule type" value="Genomic_DNA"/>
</dbReference>
<reference evidence="2" key="1">
    <citation type="submission" date="2013-09" db="EMBL/GenBank/DDBJ databases">
        <title>Corchorus olitorius genome sequencing.</title>
        <authorList>
            <person name="Alam M."/>
            <person name="Haque M.S."/>
            <person name="Islam M.S."/>
            <person name="Emdad E.M."/>
            <person name="Islam M.M."/>
            <person name="Ahmed B."/>
            <person name="Halim A."/>
            <person name="Hossen Q.M.M."/>
            <person name="Hossain M.Z."/>
            <person name="Ahmed R."/>
            <person name="Khan M.M."/>
            <person name="Islam R."/>
            <person name="Rashid M.M."/>
            <person name="Khan S.A."/>
            <person name="Rahman M.S."/>
            <person name="Alam M."/>
            <person name="Yahiya A.S."/>
            <person name="Khan M.S."/>
            <person name="Azam M.S."/>
            <person name="Haque T."/>
            <person name="Lashkar M.Z.H."/>
            <person name="Akhand A.I."/>
            <person name="Morshed G."/>
            <person name="Roy S."/>
            <person name="Uddin K.S."/>
            <person name="Rabeya T."/>
            <person name="Hossain A.S."/>
            <person name="Chowdhury A."/>
            <person name="Snigdha A.R."/>
            <person name="Mortoza M.S."/>
            <person name="Matin S.A."/>
            <person name="Hoque S.M.E."/>
            <person name="Islam M.K."/>
            <person name="Roy D.K."/>
            <person name="Haider R."/>
            <person name="Moosa M.M."/>
            <person name="Elias S.M."/>
            <person name="Hasan A.M."/>
            <person name="Jahan S."/>
            <person name="Shafiuddin M."/>
            <person name="Mahmood N."/>
            <person name="Shommy N.S."/>
        </authorList>
    </citation>
    <scope>NUCLEOTIDE SEQUENCE [LARGE SCALE GENOMIC DNA]</scope>
    <source>
        <strain evidence="2">cv. O-4</strain>
    </source>
</reference>
<evidence type="ECO:0000313" key="2">
    <source>
        <dbReference type="Proteomes" id="UP000187203"/>
    </source>
</evidence>
<proteinExistence type="predicted"/>
<dbReference type="Proteomes" id="UP000187203">
    <property type="component" value="Unassembled WGS sequence"/>
</dbReference>
<keyword evidence="2" id="KW-1185">Reference proteome</keyword>
<evidence type="ECO:0000313" key="1">
    <source>
        <dbReference type="EMBL" id="OMO93368.1"/>
    </source>
</evidence>
<dbReference type="AlphaFoldDB" id="A0A1R3JEV9"/>
<organism evidence="1 2">
    <name type="scientific">Corchorus olitorius</name>
    <dbReference type="NCBI Taxonomy" id="93759"/>
    <lineage>
        <taxon>Eukaryota</taxon>
        <taxon>Viridiplantae</taxon>
        <taxon>Streptophyta</taxon>
        <taxon>Embryophyta</taxon>
        <taxon>Tracheophyta</taxon>
        <taxon>Spermatophyta</taxon>
        <taxon>Magnoliopsida</taxon>
        <taxon>eudicotyledons</taxon>
        <taxon>Gunneridae</taxon>
        <taxon>Pentapetalae</taxon>
        <taxon>rosids</taxon>
        <taxon>malvids</taxon>
        <taxon>Malvales</taxon>
        <taxon>Malvaceae</taxon>
        <taxon>Grewioideae</taxon>
        <taxon>Apeibeae</taxon>
        <taxon>Corchorus</taxon>
    </lineage>
</organism>
<sequence length="45" mass="5159">MAKENYIYALGLHPPSVVPDRADRRLFSTLYSSASQLNWEEGPFM</sequence>
<name>A0A1R3JEV9_9ROSI</name>